<evidence type="ECO:0000313" key="2">
    <source>
        <dbReference type="EMBL" id="CAF4328179.1"/>
    </source>
</evidence>
<evidence type="ECO:0000313" key="3">
    <source>
        <dbReference type="Proteomes" id="UP000663829"/>
    </source>
</evidence>
<dbReference type="AlphaFoldDB" id="A0A815PZC6"/>
<organism evidence="1 3">
    <name type="scientific">Didymodactylos carnosus</name>
    <dbReference type="NCBI Taxonomy" id="1234261"/>
    <lineage>
        <taxon>Eukaryota</taxon>
        <taxon>Metazoa</taxon>
        <taxon>Spiralia</taxon>
        <taxon>Gnathifera</taxon>
        <taxon>Rotifera</taxon>
        <taxon>Eurotatoria</taxon>
        <taxon>Bdelloidea</taxon>
        <taxon>Philodinida</taxon>
        <taxon>Philodinidae</taxon>
        <taxon>Didymodactylos</taxon>
    </lineage>
</organism>
<sequence length="32" mass="3734">VGIRHAPIPIIIEDIVQYYWLSNNIVSQCYCI</sequence>
<dbReference type="Proteomes" id="UP000663829">
    <property type="component" value="Unassembled WGS sequence"/>
</dbReference>
<keyword evidence="3" id="KW-1185">Reference proteome</keyword>
<dbReference type="EMBL" id="CAJOBC010085221">
    <property type="protein sequence ID" value="CAF4328179.1"/>
    <property type="molecule type" value="Genomic_DNA"/>
</dbReference>
<accession>A0A815PZC6</accession>
<dbReference type="EMBL" id="CAJNOQ010019766">
    <property type="protein sequence ID" value="CAF1456499.1"/>
    <property type="molecule type" value="Genomic_DNA"/>
</dbReference>
<feature type="non-terminal residue" evidence="1">
    <location>
        <position position="1"/>
    </location>
</feature>
<protein>
    <submittedName>
        <fullName evidence="1">Uncharacterized protein</fullName>
    </submittedName>
</protein>
<proteinExistence type="predicted"/>
<evidence type="ECO:0000313" key="1">
    <source>
        <dbReference type="EMBL" id="CAF1456499.1"/>
    </source>
</evidence>
<dbReference type="Proteomes" id="UP000681722">
    <property type="component" value="Unassembled WGS sequence"/>
</dbReference>
<reference evidence="1" key="1">
    <citation type="submission" date="2021-02" db="EMBL/GenBank/DDBJ databases">
        <authorList>
            <person name="Nowell W R."/>
        </authorList>
    </citation>
    <scope>NUCLEOTIDE SEQUENCE</scope>
</reference>
<comment type="caution">
    <text evidence="1">The sequence shown here is derived from an EMBL/GenBank/DDBJ whole genome shotgun (WGS) entry which is preliminary data.</text>
</comment>
<gene>
    <name evidence="1" type="ORF">GPM918_LOCUS34922</name>
    <name evidence="2" type="ORF">SRO942_LOCUS35636</name>
</gene>
<name>A0A815PZC6_9BILA</name>